<protein>
    <submittedName>
        <fullName evidence="1">Ornithine cyclodeaminase</fullName>
    </submittedName>
</protein>
<dbReference type="Gene3D" id="3.40.50.720">
    <property type="entry name" value="NAD(P)-binding Rossmann-like Domain"/>
    <property type="match status" value="1"/>
</dbReference>
<name>A0A2S6GLI2_9PSEU</name>
<dbReference type="PANTHER" id="PTHR13812:SF19">
    <property type="entry name" value="KETIMINE REDUCTASE MU-CRYSTALLIN"/>
    <property type="match status" value="1"/>
</dbReference>
<reference evidence="1 2" key="1">
    <citation type="submission" date="2018-02" db="EMBL/GenBank/DDBJ databases">
        <title>Genomic Encyclopedia of Archaeal and Bacterial Type Strains, Phase II (KMG-II): from individual species to whole genera.</title>
        <authorList>
            <person name="Goeker M."/>
        </authorList>
    </citation>
    <scope>NUCLEOTIDE SEQUENCE [LARGE SCALE GENOMIC DNA]</scope>
    <source>
        <strain evidence="1 2">YU 961-1</strain>
    </source>
</reference>
<dbReference type="Pfam" id="PF02423">
    <property type="entry name" value="OCD_Mu_crystall"/>
    <property type="match status" value="1"/>
</dbReference>
<dbReference type="GO" id="GO:0005737">
    <property type="term" value="C:cytoplasm"/>
    <property type="evidence" value="ECO:0007669"/>
    <property type="project" value="TreeGrafter"/>
</dbReference>
<keyword evidence="2" id="KW-1185">Reference proteome</keyword>
<organism evidence="1 2">
    <name type="scientific">Actinokineospora auranticolor</name>
    <dbReference type="NCBI Taxonomy" id="155976"/>
    <lineage>
        <taxon>Bacteria</taxon>
        <taxon>Bacillati</taxon>
        <taxon>Actinomycetota</taxon>
        <taxon>Actinomycetes</taxon>
        <taxon>Pseudonocardiales</taxon>
        <taxon>Pseudonocardiaceae</taxon>
        <taxon>Actinokineospora</taxon>
    </lineage>
</organism>
<dbReference type="InterPro" id="IPR036291">
    <property type="entry name" value="NAD(P)-bd_dom_sf"/>
</dbReference>
<comment type="caution">
    <text evidence="1">The sequence shown here is derived from an EMBL/GenBank/DDBJ whole genome shotgun (WGS) entry which is preliminary data.</text>
</comment>
<dbReference type="InterPro" id="IPR003462">
    <property type="entry name" value="ODC_Mu_crystall"/>
</dbReference>
<dbReference type="Gene3D" id="3.30.1780.10">
    <property type="entry name" value="ornithine cyclodeaminase, domain 1"/>
    <property type="match status" value="1"/>
</dbReference>
<dbReference type="Proteomes" id="UP000239203">
    <property type="component" value="Unassembled WGS sequence"/>
</dbReference>
<evidence type="ECO:0000313" key="2">
    <source>
        <dbReference type="Proteomes" id="UP000239203"/>
    </source>
</evidence>
<dbReference type="PANTHER" id="PTHR13812">
    <property type="entry name" value="KETIMINE REDUCTASE MU-CRYSTALLIN"/>
    <property type="match status" value="1"/>
</dbReference>
<gene>
    <name evidence="1" type="ORF">CLV40_11153</name>
</gene>
<sequence>MLVLNDYATGYPIALLEAATISSARTAASAALAAAALGSAPAPVVGVVGAGVIARAILDHLVAAGVRPSAVRVHDLDERSGTALAEHARSVAPATFHADPTPVLAADVVVFATTAAAPHVREPFAPGQLVLDISLRDLPPEVLLAAHNVVDDVEHCLTANTSPHLTEQLLGHRDFIAGTLAQVRAGELELTPDRPVVFSPFGLGVLDIAVGAHVLTVARARGEAVEIPDFFGELTRW</sequence>
<evidence type="ECO:0000313" key="1">
    <source>
        <dbReference type="EMBL" id="PPK66089.1"/>
    </source>
</evidence>
<dbReference type="EMBL" id="PTIX01000011">
    <property type="protein sequence ID" value="PPK66089.1"/>
    <property type="molecule type" value="Genomic_DNA"/>
</dbReference>
<dbReference type="InterPro" id="IPR023401">
    <property type="entry name" value="ODC_N"/>
</dbReference>
<dbReference type="SUPFAM" id="SSF51735">
    <property type="entry name" value="NAD(P)-binding Rossmann-fold domains"/>
    <property type="match status" value="1"/>
</dbReference>
<dbReference type="AlphaFoldDB" id="A0A2S6GLI2"/>
<proteinExistence type="predicted"/>
<accession>A0A2S6GLI2</accession>